<reference evidence="5" key="1">
    <citation type="submission" date="2021-01" db="EMBL/GenBank/DDBJ databases">
        <title>Fulvivirga kasyanovii gen. nov., sp nov., a novel member of the phylum Bacteroidetes isolated from seawater in a mussel farm.</title>
        <authorList>
            <person name="Zhao L.-H."/>
            <person name="Wang Z.-J."/>
        </authorList>
    </citation>
    <scope>NUCLEOTIDE SEQUENCE</scope>
    <source>
        <strain evidence="5">2943</strain>
    </source>
</reference>
<comment type="caution">
    <text evidence="5">The sequence shown here is derived from an EMBL/GenBank/DDBJ whole genome shotgun (WGS) entry which is preliminary data.</text>
</comment>
<evidence type="ECO:0000256" key="1">
    <source>
        <dbReference type="ARBA" id="ARBA00022448"/>
    </source>
</evidence>
<evidence type="ECO:0000256" key="4">
    <source>
        <dbReference type="ARBA" id="ARBA00023004"/>
    </source>
</evidence>
<organism evidence="5 6">
    <name type="scientific">Fulvivirga sediminis</name>
    <dbReference type="NCBI Taxonomy" id="2803949"/>
    <lineage>
        <taxon>Bacteria</taxon>
        <taxon>Pseudomonadati</taxon>
        <taxon>Bacteroidota</taxon>
        <taxon>Cytophagia</taxon>
        <taxon>Cytophagales</taxon>
        <taxon>Fulvivirgaceae</taxon>
        <taxon>Fulvivirga</taxon>
    </lineage>
</organism>
<dbReference type="RefSeq" id="WP_202244077.1">
    <property type="nucleotide sequence ID" value="NZ_JAESIY010000004.1"/>
</dbReference>
<keyword evidence="6" id="KW-1185">Reference proteome</keyword>
<dbReference type="EMBL" id="JAESIY010000004">
    <property type="protein sequence ID" value="MBL3656288.1"/>
    <property type="molecule type" value="Genomic_DNA"/>
</dbReference>
<keyword evidence="4" id="KW-0408">Iron</keyword>
<dbReference type="AlphaFoldDB" id="A0A937JYC2"/>
<protein>
    <submittedName>
        <fullName evidence="5">Group III truncated hemoglobin</fullName>
    </submittedName>
</protein>
<dbReference type="GO" id="GO:0020037">
    <property type="term" value="F:heme binding"/>
    <property type="evidence" value="ECO:0007669"/>
    <property type="project" value="InterPro"/>
</dbReference>
<evidence type="ECO:0000256" key="3">
    <source>
        <dbReference type="ARBA" id="ARBA00022723"/>
    </source>
</evidence>
<evidence type="ECO:0000313" key="6">
    <source>
        <dbReference type="Proteomes" id="UP000659388"/>
    </source>
</evidence>
<dbReference type="Gene3D" id="1.10.490.10">
    <property type="entry name" value="Globins"/>
    <property type="match status" value="1"/>
</dbReference>
<dbReference type="CDD" id="cd08916">
    <property type="entry name" value="TrHb3_P"/>
    <property type="match status" value="1"/>
</dbReference>
<name>A0A937JYC2_9BACT</name>
<dbReference type="Pfam" id="PF01152">
    <property type="entry name" value="Bac_globin"/>
    <property type="match status" value="1"/>
</dbReference>
<proteinExistence type="predicted"/>
<dbReference type="InterPro" id="IPR009050">
    <property type="entry name" value="Globin-like_sf"/>
</dbReference>
<gene>
    <name evidence="5" type="ORF">JL102_09115</name>
</gene>
<dbReference type="InterPro" id="IPR001486">
    <property type="entry name" value="Hemoglobin_trunc"/>
</dbReference>
<keyword evidence="1" id="KW-0813">Transport</keyword>
<dbReference type="SUPFAM" id="SSF46458">
    <property type="entry name" value="Globin-like"/>
    <property type="match status" value="1"/>
</dbReference>
<keyword evidence="3" id="KW-0479">Metal-binding</keyword>
<sequence>MEKADQKHDILTLDDVKLLVNTFYDKIRVDPMLGGIFNGAIQDRWPEHLEKMYRFWQSILLEENTYNGRPFPPHMQLPVGKEHFDQWLKLFFDNIDAQFEGEKAHEAKWRAYKIAQTFHSKIEYFRQNS</sequence>
<dbReference type="GO" id="GO:0046872">
    <property type="term" value="F:metal ion binding"/>
    <property type="evidence" value="ECO:0007669"/>
    <property type="project" value="UniProtKB-KW"/>
</dbReference>
<evidence type="ECO:0000256" key="2">
    <source>
        <dbReference type="ARBA" id="ARBA00022617"/>
    </source>
</evidence>
<evidence type="ECO:0000313" key="5">
    <source>
        <dbReference type="EMBL" id="MBL3656288.1"/>
    </source>
</evidence>
<dbReference type="InterPro" id="IPR012292">
    <property type="entry name" value="Globin/Proto"/>
</dbReference>
<dbReference type="GO" id="GO:0019825">
    <property type="term" value="F:oxygen binding"/>
    <property type="evidence" value="ECO:0007669"/>
    <property type="project" value="InterPro"/>
</dbReference>
<dbReference type="Proteomes" id="UP000659388">
    <property type="component" value="Unassembled WGS sequence"/>
</dbReference>
<accession>A0A937JYC2</accession>
<keyword evidence="2" id="KW-0349">Heme</keyword>